<proteinExistence type="evidence at transcript level"/>
<evidence type="ECO:0000256" key="1">
    <source>
        <dbReference type="SAM" id="MobiDB-lite"/>
    </source>
</evidence>
<accession>I3SJY9</accession>
<organism evidence="2">
    <name type="scientific">Lotus japonicus</name>
    <name type="common">Lotus corniculatus var. japonicus</name>
    <dbReference type="NCBI Taxonomy" id="34305"/>
    <lineage>
        <taxon>Eukaryota</taxon>
        <taxon>Viridiplantae</taxon>
        <taxon>Streptophyta</taxon>
        <taxon>Embryophyta</taxon>
        <taxon>Tracheophyta</taxon>
        <taxon>Spermatophyta</taxon>
        <taxon>Magnoliopsida</taxon>
        <taxon>eudicotyledons</taxon>
        <taxon>Gunneridae</taxon>
        <taxon>Pentapetalae</taxon>
        <taxon>rosids</taxon>
        <taxon>fabids</taxon>
        <taxon>Fabales</taxon>
        <taxon>Fabaceae</taxon>
        <taxon>Papilionoideae</taxon>
        <taxon>50 kb inversion clade</taxon>
        <taxon>NPAAA clade</taxon>
        <taxon>Hologalegina</taxon>
        <taxon>robinioid clade</taxon>
        <taxon>Loteae</taxon>
        <taxon>Lotus</taxon>
    </lineage>
</organism>
<evidence type="ECO:0000313" key="2">
    <source>
        <dbReference type="EMBL" id="AFK40581.1"/>
    </source>
</evidence>
<dbReference type="AlphaFoldDB" id="I3SJY9"/>
<sequence length="151" mass="16553">MYTIAHKKKDGSFVNEEARQQIEQLEMEVDNNASEEDAFRTVIGKEHHGYVRGMGFGVCPSKVFKGFGSTSTNGSSAQVNKLQSELETERARVDALVQEVERFKGLEEKLAFVMQQLTGQGFNRVTDLGSPNEPRPSSSASHNPGNNGSSS</sequence>
<feature type="region of interest" description="Disordered" evidence="1">
    <location>
        <begin position="122"/>
        <end position="151"/>
    </location>
</feature>
<dbReference type="EMBL" id="BT140786">
    <property type="protein sequence ID" value="AFK40581.1"/>
    <property type="molecule type" value="mRNA"/>
</dbReference>
<dbReference type="InterPro" id="IPR004252">
    <property type="entry name" value="Probable_transposase_24"/>
</dbReference>
<feature type="compositionally biased region" description="Polar residues" evidence="1">
    <location>
        <begin position="135"/>
        <end position="151"/>
    </location>
</feature>
<reference evidence="2" key="1">
    <citation type="submission" date="2012-05" db="EMBL/GenBank/DDBJ databases">
        <authorList>
            <person name="Krishnakumar V."/>
            <person name="Cheung F."/>
            <person name="Xiao Y."/>
            <person name="Chan A."/>
            <person name="Moskal W.A."/>
            <person name="Town C.D."/>
        </authorList>
    </citation>
    <scope>NUCLEOTIDE SEQUENCE</scope>
</reference>
<evidence type="ECO:0008006" key="3">
    <source>
        <dbReference type="Google" id="ProtNLM"/>
    </source>
</evidence>
<protein>
    <recommendedName>
        <fullName evidence="3">Transposase, Ptta/En/Spm, plant</fullName>
    </recommendedName>
</protein>
<dbReference type="Pfam" id="PF03004">
    <property type="entry name" value="Transposase_24"/>
    <property type="match status" value="1"/>
</dbReference>
<name>I3SJY9_LOTJA</name>